<feature type="compositionally biased region" description="Basic and acidic residues" evidence="2">
    <location>
        <begin position="1"/>
        <end position="20"/>
    </location>
</feature>
<feature type="region of interest" description="Disordered" evidence="2">
    <location>
        <begin position="1"/>
        <end position="24"/>
    </location>
</feature>
<keyword evidence="1" id="KW-0378">Hydrolase</keyword>
<accession>A0A6J4MUU2</accession>
<protein>
    <submittedName>
        <fullName evidence="3">Uncharacterized protein</fullName>
    </submittedName>
</protein>
<name>A0A6J4MUU2_9ACTN</name>
<dbReference type="InterPro" id="IPR001261">
    <property type="entry name" value="ArgE/DapE_CS"/>
</dbReference>
<organism evidence="3">
    <name type="scientific">uncultured Nocardioidaceae bacterium</name>
    <dbReference type="NCBI Taxonomy" id="253824"/>
    <lineage>
        <taxon>Bacteria</taxon>
        <taxon>Bacillati</taxon>
        <taxon>Actinomycetota</taxon>
        <taxon>Actinomycetes</taxon>
        <taxon>Propionibacteriales</taxon>
        <taxon>Nocardioidaceae</taxon>
        <taxon>environmental samples</taxon>
    </lineage>
</organism>
<evidence type="ECO:0000256" key="2">
    <source>
        <dbReference type="SAM" id="MobiDB-lite"/>
    </source>
</evidence>
<dbReference type="EMBL" id="CADCUK010000076">
    <property type="protein sequence ID" value="CAA9369615.1"/>
    <property type="molecule type" value="Genomic_DNA"/>
</dbReference>
<sequence length="269" mass="28208">MDEEAWRTPREGGRTTEHARSVPAAERAATLPDSVRLALWFSAWCEGGASLDAARDRIVAGDAAHDVVGLPGHTDTVPLILALGVLRAERASGAGLALPEPGDPTGLGGPPAFNADALEAGEAVVLRGVDLGLVPVRAGAGVVWRCLPANEHRQVPDLAEADTGLRMALPRAADELAALDVARWRPQVADELMALRRPQELPVPDGMDPRAQRMLALGTRCRAIVELALADDGGALAAAEADRRRQALVPLDRAARRAVVAACSAPFGR</sequence>
<dbReference type="AlphaFoldDB" id="A0A6J4MUU2"/>
<dbReference type="PROSITE" id="PS00758">
    <property type="entry name" value="ARGE_DAPE_CPG2_1"/>
    <property type="match status" value="1"/>
</dbReference>
<reference evidence="3" key="1">
    <citation type="submission" date="2020-02" db="EMBL/GenBank/DDBJ databases">
        <authorList>
            <person name="Meier V. D."/>
        </authorList>
    </citation>
    <scope>NUCLEOTIDE SEQUENCE</scope>
    <source>
        <strain evidence="3">AVDCRST_MAG47</strain>
    </source>
</reference>
<evidence type="ECO:0000256" key="1">
    <source>
        <dbReference type="ARBA" id="ARBA00022801"/>
    </source>
</evidence>
<proteinExistence type="predicted"/>
<evidence type="ECO:0000313" key="3">
    <source>
        <dbReference type="EMBL" id="CAA9369615.1"/>
    </source>
</evidence>
<gene>
    <name evidence="3" type="ORF">AVDCRST_MAG47-1059</name>
</gene>